<dbReference type="AlphaFoldDB" id="A7ZJY4"/>
<organism evidence="2 3">
    <name type="scientific">Escherichia coli O139:H28 (strain E24377A / ETEC)</name>
    <dbReference type="NCBI Taxonomy" id="331111"/>
    <lineage>
        <taxon>Bacteria</taxon>
        <taxon>Pseudomonadati</taxon>
        <taxon>Pseudomonadota</taxon>
        <taxon>Gammaproteobacteria</taxon>
        <taxon>Enterobacterales</taxon>
        <taxon>Enterobacteriaceae</taxon>
        <taxon>Escherichia</taxon>
    </lineage>
</organism>
<name>A7ZJY4_ECO24</name>
<evidence type="ECO:0000256" key="1">
    <source>
        <dbReference type="ARBA" id="ARBA00006799"/>
    </source>
</evidence>
<evidence type="ECO:0000313" key="2">
    <source>
        <dbReference type="EMBL" id="ABV17374.1"/>
    </source>
</evidence>
<comment type="similarity">
    <text evidence="1">Belongs to the phage portal family. PBSX subfamily.</text>
</comment>
<reference evidence="3" key="1">
    <citation type="journal article" date="2008" name="J. Bacteriol.">
        <title>The pangenome structure of Escherichia coli: comparative genomic analysis of E. coli commensal and pathogenic isolates.</title>
        <authorList>
            <person name="Rasko D.A."/>
            <person name="Rosovitz M.J."/>
            <person name="Myers G.S."/>
            <person name="Mongodin E.F."/>
            <person name="Fricke W.F."/>
            <person name="Gajer P."/>
            <person name="Crabtree J."/>
            <person name="Sebaihia M."/>
            <person name="Thomson N.R."/>
            <person name="Chaudhuri R."/>
            <person name="Henderson I.R."/>
            <person name="Sperandio V."/>
            <person name="Ravel J."/>
        </authorList>
    </citation>
    <scope>NUCLEOTIDE SEQUENCE [LARGE SCALE GENOMIC DNA]</scope>
    <source>
        <strain evidence="3">E24377A / ETEC</strain>
    </source>
</reference>
<proteinExistence type="inferred from homology"/>
<protein>
    <submittedName>
        <fullName evidence="2">Phage portal protein, PBSX family</fullName>
    </submittedName>
</protein>
<dbReference type="Pfam" id="PF04860">
    <property type="entry name" value="Phage_portal"/>
    <property type="match status" value="1"/>
</dbReference>
<gene>
    <name evidence="2" type="ordered locus">EcE24377A_0990</name>
</gene>
<sequence length="180" mass="20677">MFHLLEPDINQELYGLPEYLSALNSAWLNESATLFRRKYYENGAHAGYIMYVTDAVQDRNDIEMLRENMVKSKGRNNFKNLFLYAPQGKADGIKIIPLSEVATKDDFFNIKKASAEDLMSAHRVPPQMIGMMPNNTGGFGDVTKAAQVFVRNELTFLQERCKEINCWVGEDVFRFRTYSL</sequence>
<dbReference type="EMBL" id="CP000800">
    <property type="protein sequence ID" value="ABV17374.1"/>
    <property type="molecule type" value="Genomic_DNA"/>
</dbReference>
<dbReference type="InterPro" id="IPR006430">
    <property type="entry name" value="Phage_portal_PBSX"/>
</dbReference>
<dbReference type="NCBIfam" id="TIGR01540">
    <property type="entry name" value="portal_PBSX"/>
    <property type="match status" value="1"/>
</dbReference>
<accession>A7ZJY4</accession>
<dbReference type="HOGENOM" id="CLU_105347_0_0_6"/>
<dbReference type="KEGG" id="ecw:EcE24377A_0990"/>
<dbReference type="InterPro" id="IPR006944">
    <property type="entry name" value="Phage/GTA_portal"/>
</dbReference>
<evidence type="ECO:0000313" key="3">
    <source>
        <dbReference type="Proteomes" id="UP000001122"/>
    </source>
</evidence>
<keyword evidence="3" id="KW-1185">Reference proteome</keyword>
<dbReference type="Proteomes" id="UP000001122">
    <property type="component" value="Chromosome"/>
</dbReference>